<reference evidence="1 2" key="1">
    <citation type="submission" date="2019-09" db="EMBL/GenBank/DDBJ databases">
        <authorList>
            <person name="Dittami M. S."/>
        </authorList>
    </citation>
    <scope>NUCLEOTIDE SEQUENCE [LARGE SCALE GENOMIC DNA]</scope>
    <source>
        <strain evidence="1">SPHINGO391</strain>
    </source>
</reference>
<gene>
    <name evidence="1" type="ORF">SPHINGO391_350539</name>
</gene>
<sequence>MTGTSPGNSGTTPPSRRASTKVLAIRVVLSFVFGRAAKNPSCHVILFCRTVWETGVIDKRARSPPGFDDANAGCSTGFLGAVRNVAG</sequence>
<name>A0A5E7YGV7_9SPHN</name>
<dbReference type="AlphaFoldDB" id="A0A5E7YGV7"/>
<accession>A0A5E7YGV7</accession>
<dbReference type="Proteomes" id="UP000326857">
    <property type="component" value="Unassembled WGS sequence"/>
</dbReference>
<evidence type="ECO:0000313" key="2">
    <source>
        <dbReference type="Proteomes" id="UP000326857"/>
    </source>
</evidence>
<evidence type="ECO:0000313" key="1">
    <source>
        <dbReference type="EMBL" id="VVT03697.1"/>
    </source>
</evidence>
<organism evidence="1 2">
    <name type="scientific">Sphingomonas aurantiaca</name>
    <dbReference type="NCBI Taxonomy" id="185949"/>
    <lineage>
        <taxon>Bacteria</taxon>
        <taxon>Pseudomonadati</taxon>
        <taxon>Pseudomonadota</taxon>
        <taxon>Alphaproteobacteria</taxon>
        <taxon>Sphingomonadales</taxon>
        <taxon>Sphingomonadaceae</taxon>
        <taxon>Sphingomonas</taxon>
    </lineage>
</organism>
<protein>
    <submittedName>
        <fullName evidence="1">Uncharacterized protein</fullName>
    </submittedName>
</protein>
<proteinExistence type="predicted"/>
<dbReference type="EMBL" id="CABVLI010000029">
    <property type="protein sequence ID" value="VVT03697.1"/>
    <property type="molecule type" value="Genomic_DNA"/>
</dbReference>